<evidence type="ECO:0008006" key="4">
    <source>
        <dbReference type="Google" id="ProtNLM"/>
    </source>
</evidence>
<dbReference type="EMBL" id="DVMM01000067">
    <property type="protein sequence ID" value="HIU29334.1"/>
    <property type="molecule type" value="Genomic_DNA"/>
</dbReference>
<dbReference type="PROSITE" id="PS51257">
    <property type="entry name" value="PROKAR_LIPOPROTEIN"/>
    <property type="match status" value="1"/>
</dbReference>
<dbReference type="Proteomes" id="UP000824089">
    <property type="component" value="Unassembled WGS sequence"/>
</dbReference>
<reference evidence="2" key="2">
    <citation type="journal article" date="2021" name="PeerJ">
        <title>Extensive microbial diversity within the chicken gut microbiome revealed by metagenomics and culture.</title>
        <authorList>
            <person name="Gilroy R."/>
            <person name="Ravi A."/>
            <person name="Getino M."/>
            <person name="Pursley I."/>
            <person name="Horton D.L."/>
            <person name="Alikhan N.F."/>
            <person name="Baker D."/>
            <person name="Gharbi K."/>
            <person name="Hall N."/>
            <person name="Watson M."/>
            <person name="Adriaenssens E.M."/>
            <person name="Foster-Nyarko E."/>
            <person name="Jarju S."/>
            <person name="Secka A."/>
            <person name="Antonio M."/>
            <person name="Oren A."/>
            <person name="Chaudhuri R.R."/>
            <person name="La Ragione R."/>
            <person name="Hildebrand F."/>
            <person name="Pallen M.J."/>
        </authorList>
    </citation>
    <scope>NUCLEOTIDE SEQUENCE</scope>
    <source>
        <strain evidence="2">CHK195-4489</strain>
    </source>
</reference>
<evidence type="ECO:0000313" key="2">
    <source>
        <dbReference type="EMBL" id="HIU29334.1"/>
    </source>
</evidence>
<accession>A0A9D1L8W6</accession>
<reference evidence="2" key="1">
    <citation type="submission" date="2020-10" db="EMBL/GenBank/DDBJ databases">
        <authorList>
            <person name="Gilroy R."/>
        </authorList>
    </citation>
    <scope>NUCLEOTIDE SEQUENCE</scope>
    <source>
        <strain evidence="2">CHK195-4489</strain>
    </source>
</reference>
<dbReference type="AlphaFoldDB" id="A0A9D1L8W6"/>
<sequence length="417" mass="45239">MKKMISLLLVLLLALGCAAGCGDDEKENEDKDAKALTIADVNQTMSKLSEGMAFEMSFSVNIKPSFEEGTVTKEEFEAVLGSFMEAKLDGSYELSLLMKGESDMEGRTMEIFLKNEPFTDMIQKDEKMYVNVKTLFELIVKIAGAAMGEESSIYADMLKWPYENEYIEASQFTEQLGGLSGAILPDMGAILPGLDGGISGDAGASMDLAELEALGASILEALPMEETEAFLNKIASAMSDANAFTAESEKIELRLDHSNVAAVVTNLCGVLRTDLADYMETLASSLKDVESLPEEAKQLFSQFDKAAFQEELDAALEEEALKEAAAELEQALENAHFYFTVEATDTSCAFSADIQIPVTESGASELPITQAGFAYEFRFEEKTIGEIQAPDAVLTEEELQSFLELFFGEDVSGIAAA</sequence>
<evidence type="ECO:0000256" key="1">
    <source>
        <dbReference type="SAM" id="SignalP"/>
    </source>
</evidence>
<feature type="chain" id="PRO_5038648599" description="Lipoprotein" evidence="1">
    <location>
        <begin position="20"/>
        <end position="417"/>
    </location>
</feature>
<evidence type="ECO:0000313" key="3">
    <source>
        <dbReference type="Proteomes" id="UP000824089"/>
    </source>
</evidence>
<comment type="caution">
    <text evidence="2">The sequence shown here is derived from an EMBL/GenBank/DDBJ whole genome shotgun (WGS) entry which is preliminary data.</text>
</comment>
<feature type="signal peptide" evidence="1">
    <location>
        <begin position="1"/>
        <end position="19"/>
    </location>
</feature>
<organism evidence="2 3">
    <name type="scientific">Candidatus Egerieisoma faecipullorum</name>
    <dbReference type="NCBI Taxonomy" id="2840963"/>
    <lineage>
        <taxon>Bacteria</taxon>
        <taxon>Bacillati</taxon>
        <taxon>Bacillota</taxon>
        <taxon>Clostridia</taxon>
        <taxon>Eubacteriales</taxon>
        <taxon>Clostridiaceae</taxon>
        <taxon>Clostridiaceae incertae sedis</taxon>
        <taxon>Candidatus Egerieisoma</taxon>
    </lineage>
</organism>
<protein>
    <recommendedName>
        <fullName evidence="4">Lipoprotein</fullName>
    </recommendedName>
</protein>
<keyword evidence="1" id="KW-0732">Signal</keyword>
<proteinExistence type="predicted"/>
<gene>
    <name evidence="2" type="ORF">IAD50_03435</name>
</gene>
<name>A0A9D1L8W6_9CLOT</name>